<dbReference type="InterPro" id="IPR013221">
    <property type="entry name" value="Mur_ligase_cen"/>
</dbReference>
<sequence length="452" mass="48149">MQLSAQNIAELLHAEFINPADVTVTTTTFDSRTANPGSLFIPLIAENDGHQYLASAVANGTSVTLWQRDHTPYPTDVPAILVDDTLEAFQALSAAYLKEVAPKIVAVSGSNGKTTTKDFIAAIGATTYKTTKTPNNFNNEIGVPTTILAMPADTELLVVEFGMDHPGDLTKLSEMVNPDIAVLTMIGEAHIEFFKTRDRIADGKMEIVAGLANDGTFVFNGDEPLLLERVAKLPDMASRSFGLSASNDLSANNIEMTPSSATFTATDGQTYSIPMSGEYNVANALAAILVGTLLDIPTDKMALGLATATMTVNRTQWLTGTFGGQILSDVYNANPTATHEVLNLFSSVPTNGCRFVVLGDMLELGEAGPELHAGLATSLNSAAISDVYLVGELMVNLETAIAEEFAGHVHRYAKTDKETLVTDLKKALTPDDMILLKGSHGIHLEEIVTALT</sequence>
<dbReference type="EC" id="6.3.2.10" evidence="10 11"/>
<evidence type="ECO:0000256" key="9">
    <source>
        <dbReference type="ARBA" id="ARBA00023316"/>
    </source>
</evidence>
<keyword evidence="2 10" id="KW-0436">Ligase</keyword>
<keyword evidence="9 10" id="KW-0961">Cell wall biogenesis/degradation</keyword>
<comment type="subcellular location">
    <subcellularLocation>
        <location evidence="10 11">Cytoplasm</location>
    </subcellularLocation>
</comment>
<gene>
    <name evidence="10" type="primary">murF</name>
    <name evidence="14" type="ORF">OIT44_05850</name>
</gene>
<dbReference type="Gene3D" id="3.40.1390.10">
    <property type="entry name" value="MurE/MurF, N-terminal domain"/>
    <property type="match status" value="1"/>
</dbReference>
<comment type="catalytic activity">
    <reaction evidence="10">
        <text>UDP-N-acetyl-alpha-D-muramoyl-L-alanyl-gamma-D-glutamyl-L-lysine + D-alanyl-D-alanine + ATP = UDP-N-acetyl-alpha-D-muramoyl-L-alanyl-gamma-D-glutamyl-L-lysyl-D-alanyl-D-alanine + ADP + phosphate + H(+)</text>
        <dbReference type="Rhea" id="RHEA:16085"/>
        <dbReference type="ChEBI" id="CHEBI:15378"/>
        <dbReference type="ChEBI" id="CHEBI:30616"/>
        <dbReference type="ChEBI" id="CHEBI:43474"/>
        <dbReference type="ChEBI" id="CHEBI:57822"/>
        <dbReference type="ChEBI" id="CHEBI:70758"/>
        <dbReference type="ChEBI" id="CHEBI:83903"/>
        <dbReference type="ChEBI" id="CHEBI:456216"/>
        <dbReference type="EC" id="6.3.2.10"/>
    </reaction>
</comment>
<dbReference type="EMBL" id="JAOZFE010000006">
    <property type="protein sequence ID" value="MCW0953580.1"/>
    <property type="molecule type" value="Genomic_DNA"/>
</dbReference>
<dbReference type="Proteomes" id="UP001526225">
    <property type="component" value="Unassembled WGS sequence"/>
</dbReference>
<evidence type="ECO:0000256" key="8">
    <source>
        <dbReference type="ARBA" id="ARBA00023306"/>
    </source>
</evidence>
<dbReference type="GO" id="GO:0016874">
    <property type="term" value="F:ligase activity"/>
    <property type="evidence" value="ECO:0007669"/>
    <property type="project" value="UniProtKB-KW"/>
</dbReference>
<dbReference type="Pfam" id="PF08245">
    <property type="entry name" value="Mur_ligase_M"/>
    <property type="match status" value="1"/>
</dbReference>
<keyword evidence="3 10" id="KW-0132">Cell division</keyword>
<organism evidence="14 15">
    <name type="scientific">Weissella ceti</name>
    <dbReference type="NCBI Taxonomy" id="759620"/>
    <lineage>
        <taxon>Bacteria</taxon>
        <taxon>Bacillati</taxon>
        <taxon>Bacillota</taxon>
        <taxon>Bacilli</taxon>
        <taxon>Lactobacillales</taxon>
        <taxon>Lactobacillaceae</taxon>
        <taxon>Weissella</taxon>
    </lineage>
</organism>
<dbReference type="SUPFAM" id="SSF53623">
    <property type="entry name" value="MurD-like peptide ligases, catalytic domain"/>
    <property type="match status" value="1"/>
</dbReference>
<evidence type="ECO:0000256" key="2">
    <source>
        <dbReference type="ARBA" id="ARBA00022598"/>
    </source>
</evidence>
<dbReference type="InterPro" id="IPR035911">
    <property type="entry name" value="MurE/MurF_N"/>
</dbReference>
<dbReference type="Gene3D" id="3.90.190.20">
    <property type="entry name" value="Mur ligase, C-terminal domain"/>
    <property type="match status" value="1"/>
</dbReference>
<comment type="pathway">
    <text evidence="10 11">Cell wall biogenesis; peptidoglycan biosynthesis.</text>
</comment>
<dbReference type="SUPFAM" id="SSF63418">
    <property type="entry name" value="MurE/MurF N-terminal domain"/>
    <property type="match status" value="1"/>
</dbReference>
<dbReference type="HAMAP" id="MF_02019">
    <property type="entry name" value="MurF"/>
    <property type="match status" value="1"/>
</dbReference>
<keyword evidence="4 10" id="KW-0547">Nucleotide-binding</keyword>
<evidence type="ECO:0000256" key="4">
    <source>
        <dbReference type="ARBA" id="ARBA00022741"/>
    </source>
</evidence>
<dbReference type="PANTHER" id="PTHR43024">
    <property type="entry name" value="UDP-N-ACETYLMURAMOYL-TRIPEPTIDE--D-ALANYL-D-ALANINE LIGASE"/>
    <property type="match status" value="1"/>
</dbReference>
<evidence type="ECO:0000256" key="1">
    <source>
        <dbReference type="ARBA" id="ARBA00022490"/>
    </source>
</evidence>
<dbReference type="NCBIfam" id="TIGR01143">
    <property type="entry name" value="murF"/>
    <property type="match status" value="1"/>
</dbReference>
<feature type="domain" description="Mur ligase central" evidence="13">
    <location>
        <begin position="107"/>
        <end position="290"/>
    </location>
</feature>
<evidence type="ECO:0000259" key="13">
    <source>
        <dbReference type="Pfam" id="PF08245"/>
    </source>
</evidence>
<keyword evidence="8 10" id="KW-0131">Cell cycle</keyword>
<dbReference type="Pfam" id="PF02875">
    <property type="entry name" value="Mur_ligase_C"/>
    <property type="match status" value="1"/>
</dbReference>
<evidence type="ECO:0000256" key="3">
    <source>
        <dbReference type="ARBA" id="ARBA00022618"/>
    </source>
</evidence>
<dbReference type="InterPro" id="IPR036615">
    <property type="entry name" value="Mur_ligase_C_dom_sf"/>
</dbReference>
<dbReference type="RefSeq" id="WP_213409106.1">
    <property type="nucleotide sequence ID" value="NZ_CP074441.1"/>
</dbReference>
<protein>
    <recommendedName>
        <fullName evidence="10 11">UDP-N-acetylmuramoyl-tripeptide--D-alanyl-D-alanine ligase</fullName>
        <ecNumber evidence="10 11">6.3.2.10</ecNumber>
    </recommendedName>
    <alternativeName>
        <fullName evidence="10">D-alanyl-D-alanine-adding enzyme</fullName>
    </alternativeName>
</protein>
<comment type="similarity">
    <text evidence="10">Belongs to the MurCDEF family. MurF subfamily.</text>
</comment>
<evidence type="ECO:0000256" key="5">
    <source>
        <dbReference type="ARBA" id="ARBA00022840"/>
    </source>
</evidence>
<dbReference type="InterPro" id="IPR004101">
    <property type="entry name" value="Mur_ligase_C"/>
</dbReference>
<dbReference type="InterPro" id="IPR051046">
    <property type="entry name" value="MurCDEF_CellWall_CoF430Synth"/>
</dbReference>
<proteinExistence type="inferred from homology"/>
<evidence type="ECO:0000256" key="11">
    <source>
        <dbReference type="RuleBase" id="RU004136"/>
    </source>
</evidence>
<evidence type="ECO:0000313" key="14">
    <source>
        <dbReference type="EMBL" id="MCW0953580.1"/>
    </source>
</evidence>
<comment type="function">
    <text evidence="10 11">Involved in cell wall formation. Catalyzes the final step in the synthesis of UDP-N-acetylmuramoyl-pentapeptide, the precursor of murein.</text>
</comment>
<comment type="caution">
    <text evidence="14">The sequence shown here is derived from an EMBL/GenBank/DDBJ whole genome shotgun (WGS) entry which is preliminary data.</text>
</comment>
<feature type="binding site" evidence="10">
    <location>
        <begin position="109"/>
        <end position="115"/>
    </location>
    <ligand>
        <name>ATP</name>
        <dbReference type="ChEBI" id="CHEBI:30616"/>
    </ligand>
</feature>
<evidence type="ECO:0000259" key="12">
    <source>
        <dbReference type="Pfam" id="PF02875"/>
    </source>
</evidence>
<dbReference type="InterPro" id="IPR005863">
    <property type="entry name" value="UDP-N-AcMur_synth"/>
</dbReference>
<keyword evidence="5 10" id="KW-0067">ATP-binding</keyword>
<keyword evidence="7 10" id="KW-0573">Peptidoglycan synthesis</keyword>
<comment type="catalytic activity">
    <reaction evidence="11">
        <text>D-alanyl-D-alanine + UDP-N-acetyl-alpha-D-muramoyl-L-alanyl-gamma-D-glutamyl-meso-2,6-diaminopimelate + ATP = UDP-N-acetyl-alpha-D-muramoyl-L-alanyl-gamma-D-glutamyl-meso-2,6-diaminopimeloyl-D-alanyl-D-alanine + ADP + phosphate + H(+)</text>
        <dbReference type="Rhea" id="RHEA:28374"/>
        <dbReference type="ChEBI" id="CHEBI:15378"/>
        <dbReference type="ChEBI" id="CHEBI:30616"/>
        <dbReference type="ChEBI" id="CHEBI:43474"/>
        <dbReference type="ChEBI" id="CHEBI:57822"/>
        <dbReference type="ChEBI" id="CHEBI:61386"/>
        <dbReference type="ChEBI" id="CHEBI:83905"/>
        <dbReference type="ChEBI" id="CHEBI:456216"/>
        <dbReference type="EC" id="6.3.2.10"/>
    </reaction>
</comment>
<dbReference type="Gene3D" id="3.40.1190.10">
    <property type="entry name" value="Mur-like, catalytic domain"/>
    <property type="match status" value="1"/>
</dbReference>
<accession>A0ABT3E588</accession>
<dbReference type="PANTHER" id="PTHR43024:SF1">
    <property type="entry name" value="UDP-N-ACETYLMURAMOYL-TRIPEPTIDE--D-ALANYL-D-ALANINE LIGASE"/>
    <property type="match status" value="1"/>
</dbReference>
<evidence type="ECO:0000256" key="10">
    <source>
        <dbReference type="HAMAP-Rule" id="MF_02019"/>
    </source>
</evidence>
<dbReference type="InterPro" id="IPR036565">
    <property type="entry name" value="Mur-like_cat_sf"/>
</dbReference>
<evidence type="ECO:0000256" key="7">
    <source>
        <dbReference type="ARBA" id="ARBA00022984"/>
    </source>
</evidence>
<evidence type="ECO:0000313" key="15">
    <source>
        <dbReference type="Proteomes" id="UP001526225"/>
    </source>
</evidence>
<dbReference type="SUPFAM" id="SSF53244">
    <property type="entry name" value="MurD-like peptide ligases, peptide-binding domain"/>
    <property type="match status" value="1"/>
</dbReference>
<name>A0ABT3E588_9LACO</name>
<keyword evidence="15" id="KW-1185">Reference proteome</keyword>
<feature type="domain" description="Mur ligase C-terminal" evidence="12">
    <location>
        <begin position="314"/>
        <end position="439"/>
    </location>
</feature>
<reference evidence="14 15" key="1">
    <citation type="submission" date="2022-10" db="EMBL/GenBank/DDBJ databases">
        <title>Weissella fermenti sp. nov., isolated from fermented cabbage.</title>
        <authorList>
            <person name="Lee J.K."/>
            <person name="Baek J.H."/>
            <person name="Choi D.G."/>
            <person name="Kim J.M."/>
            <person name="Jeon C.O."/>
        </authorList>
    </citation>
    <scope>NUCLEOTIDE SEQUENCE [LARGE SCALE GENOMIC DNA]</scope>
    <source>
        <strain evidence="14 15">KACC 18534</strain>
    </source>
</reference>
<evidence type="ECO:0000256" key="6">
    <source>
        <dbReference type="ARBA" id="ARBA00022960"/>
    </source>
</evidence>
<keyword evidence="6 10" id="KW-0133">Cell shape</keyword>
<keyword evidence="1 10" id="KW-0963">Cytoplasm</keyword>